<dbReference type="KEGG" id="sale:EPH95_13600"/>
<keyword evidence="4" id="KW-0378">Hydrolase</keyword>
<protein>
    <submittedName>
        <fullName evidence="4">DNA helicase</fullName>
    </submittedName>
</protein>
<keyword evidence="5" id="KW-1185">Reference proteome</keyword>
<dbReference type="CDD" id="cd18799">
    <property type="entry name" value="SF2_C_EcoAI-like"/>
    <property type="match status" value="1"/>
</dbReference>
<keyword evidence="4" id="KW-0347">Helicase</keyword>
<keyword evidence="4" id="KW-0067">ATP-binding</keyword>
<dbReference type="EMBL" id="CP035485">
    <property type="protein sequence ID" value="QDI93138.1"/>
    <property type="molecule type" value="Genomic_DNA"/>
</dbReference>
<organism evidence="4 5">
    <name type="scientific">Salicibibacter halophilus</name>
    <dbReference type="NCBI Taxonomy" id="2502791"/>
    <lineage>
        <taxon>Bacteria</taxon>
        <taxon>Bacillati</taxon>
        <taxon>Bacillota</taxon>
        <taxon>Bacilli</taxon>
        <taxon>Bacillales</taxon>
        <taxon>Bacillaceae</taxon>
        <taxon>Salicibibacter</taxon>
    </lineage>
</organism>
<sequence>MTDVRLLTRHLGPALIRKMEDSTSICILTSFVMDSGVRYLAPALIDAAERGVEIKICTGDYLFITQPHALERLLNLHSNIELRLWQSNGHSFHPKAYLFKQADKKYTYIGSSNLSHSALNHGVEWNVEVADRSLFYEDALEQFTKTFYATETIALNDETLQLYEERYERHHAHQPDTARQFTQGEEADLMLPEIDVDDEPEVIHEPPATYEVDIKPRFAQVEALAELEKTIEEEYSKALVVMATGLGKTYLAAFFAKRFKRILFIAHLEEILHQAAHSFQKVIPAYSTGMYNGKRKERDADVCFASIFTLSMDQHLNEFDPGAFDLIIVDEFHHAAAKTYSKVLEHFEPSFLLGITATPDRNDNKDVYALCDGNVAFRFDFLQAIDRGWLSPFRYFGVYDDTDYSQLTWLGNRYAEDELLEVQLRDSMAERIYDAWKKRKQTKTVAFCSSIRQANFLCAYFQAQGISAVSLTSNSEINREQAIAAFSSGKIEIIFTVNLFNEGIDIPAIDTLLFVRPTESLTVFTQQLGRGLRLSDGKEHCVVIDLIGNYRNADVKLSVLGSESGRKGSRVIKPDVPNGCEIELDVKVIFLISELKHKKQPRKERLKNDYIAVKQELGRRPTYLELHHQGHSSSIEYRQEYRSYFHFLSAADELTDREQEILERYDNWIAEVEKTGMARSYKMVLLKTMLDRGKDEWIKPITREESAVRFSRYYLEKEHRFREFAKDKTSSKHWIHDPIKTAKKIEEMPMTKWSASGGDLLKLDEGTFSLNFDVPPEDREALYEITKEICEYRLHWYFERKG</sequence>
<dbReference type="SUPFAM" id="SSF56024">
    <property type="entry name" value="Phospholipase D/nuclease"/>
    <property type="match status" value="1"/>
</dbReference>
<reference evidence="5" key="1">
    <citation type="submission" date="2019-01" db="EMBL/GenBank/DDBJ databases">
        <title>Genomic analysis of Salicibibacter sp. NKC3-5.</title>
        <authorList>
            <person name="Oh Y.J."/>
        </authorList>
    </citation>
    <scope>NUCLEOTIDE SEQUENCE [LARGE SCALE GENOMIC DNA]</scope>
    <source>
        <strain evidence="5">NKC3-5</strain>
    </source>
</reference>
<dbReference type="InterPro" id="IPR014001">
    <property type="entry name" value="Helicase_ATP-bd"/>
</dbReference>
<evidence type="ECO:0000313" key="5">
    <source>
        <dbReference type="Proteomes" id="UP000319756"/>
    </source>
</evidence>
<dbReference type="GO" id="GO:0005524">
    <property type="term" value="F:ATP binding"/>
    <property type="evidence" value="ECO:0007669"/>
    <property type="project" value="InterPro"/>
</dbReference>
<dbReference type="PROSITE" id="PS51192">
    <property type="entry name" value="HELICASE_ATP_BIND_1"/>
    <property type="match status" value="1"/>
</dbReference>
<dbReference type="PROSITE" id="PS51194">
    <property type="entry name" value="HELICASE_CTER"/>
    <property type="match status" value="1"/>
</dbReference>
<feature type="domain" description="Helicase ATP-binding" evidence="2">
    <location>
        <begin position="229"/>
        <end position="377"/>
    </location>
</feature>
<accession>A0A514LMT4</accession>
<dbReference type="InterPro" id="IPR001736">
    <property type="entry name" value="PLipase_D/transphosphatidylase"/>
</dbReference>
<dbReference type="GO" id="GO:0005829">
    <property type="term" value="C:cytosol"/>
    <property type="evidence" value="ECO:0007669"/>
    <property type="project" value="TreeGrafter"/>
</dbReference>
<dbReference type="REBASE" id="347000">
    <property type="entry name" value="SspNKC35ORF13600P"/>
</dbReference>
<dbReference type="Gene3D" id="3.30.870.10">
    <property type="entry name" value="Endonuclease Chain A"/>
    <property type="match status" value="1"/>
</dbReference>
<dbReference type="PROSITE" id="PS50035">
    <property type="entry name" value="PLD"/>
    <property type="match status" value="1"/>
</dbReference>
<dbReference type="RefSeq" id="WP_142091619.1">
    <property type="nucleotide sequence ID" value="NZ_CP035485.1"/>
</dbReference>
<dbReference type="Gene3D" id="3.40.50.300">
    <property type="entry name" value="P-loop containing nucleotide triphosphate hydrolases"/>
    <property type="match status" value="2"/>
</dbReference>
<gene>
    <name evidence="4" type="ORF">EPH95_13600</name>
</gene>
<dbReference type="GO" id="GO:0016787">
    <property type="term" value="F:hydrolase activity"/>
    <property type="evidence" value="ECO:0007669"/>
    <property type="project" value="InterPro"/>
</dbReference>
<dbReference type="InterPro" id="IPR001650">
    <property type="entry name" value="Helicase_C-like"/>
</dbReference>
<dbReference type="OrthoDB" id="9802848at2"/>
<evidence type="ECO:0000313" key="4">
    <source>
        <dbReference type="EMBL" id="QDI93138.1"/>
    </source>
</evidence>
<name>A0A514LMT4_9BACI</name>
<dbReference type="GO" id="GO:0004386">
    <property type="term" value="F:helicase activity"/>
    <property type="evidence" value="ECO:0007669"/>
    <property type="project" value="UniProtKB-KW"/>
</dbReference>
<dbReference type="SUPFAM" id="SSF52540">
    <property type="entry name" value="P-loop containing nucleoside triphosphate hydrolases"/>
    <property type="match status" value="1"/>
</dbReference>
<dbReference type="Pfam" id="PF00271">
    <property type="entry name" value="Helicase_C"/>
    <property type="match status" value="1"/>
</dbReference>
<dbReference type="Pfam" id="PF04851">
    <property type="entry name" value="ResIII"/>
    <property type="match status" value="1"/>
</dbReference>
<dbReference type="AlphaFoldDB" id="A0A514LMT4"/>
<feature type="domain" description="PLD phosphodiesterase" evidence="1">
    <location>
        <begin position="88"/>
        <end position="118"/>
    </location>
</feature>
<dbReference type="GO" id="GO:0006793">
    <property type="term" value="P:phosphorus metabolic process"/>
    <property type="evidence" value="ECO:0007669"/>
    <property type="project" value="UniProtKB-ARBA"/>
</dbReference>
<proteinExistence type="predicted"/>
<dbReference type="InterPro" id="IPR027417">
    <property type="entry name" value="P-loop_NTPase"/>
</dbReference>
<dbReference type="InterPro" id="IPR025202">
    <property type="entry name" value="PLD-like_dom"/>
</dbReference>
<dbReference type="Pfam" id="PF13091">
    <property type="entry name" value="PLDc_2"/>
    <property type="match status" value="1"/>
</dbReference>
<dbReference type="PANTHER" id="PTHR47396:SF1">
    <property type="entry name" value="ATP-DEPENDENT HELICASE IRC3-RELATED"/>
    <property type="match status" value="1"/>
</dbReference>
<feature type="domain" description="Helicase C-terminal" evidence="3">
    <location>
        <begin position="428"/>
        <end position="577"/>
    </location>
</feature>
<dbReference type="PANTHER" id="PTHR47396">
    <property type="entry name" value="TYPE I RESTRICTION ENZYME ECOKI R PROTEIN"/>
    <property type="match status" value="1"/>
</dbReference>
<dbReference type="InterPro" id="IPR050742">
    <property type="entry name" value="Helicase_Restrict-Modif_Enz"/>
</dbReference>
<dbReference type="InterPro" id="IPR006935">
    <property type="entry name" value="Helicase/UvrB_N"/>
</dbReference>
<dbReference type="GO" id="GO:0003677">
    <property type="term" value="F:DNA binding"/>
    <property type="evidence" value="ECO:0007669"/>
    <property type="project" value="InterPro"/>
</dbReference>
<dbReference type="SMART" id="SM00490">
    <property type="entry name" value="HELICc"/>
    <property type="match status" value="1"/>
</dbReference>
<dbReference type="SMART" id="SM00487">
    <property type="entry name" value="DEXDc"/>
    <property type="match status" value="1"/>
</dbReference>
<evidence type="ECO:0000259" key="3">
    <source>
        <dbReference type="PROSITE" id="PS51194"/>
    </source>
</evidence>
<evidence type="ECO:0000259" key="1">
    <source>
        <dbReference type="PROSITE" id="PS50035"/>
    </source>
</evidence>
<evidence type="ECO:0000259" key="2">
    <source>
        <dbReference type="PROSITE" id="PS51192"/>
    </source>
</evidence>
<dbReference type="Proteomes" id="UP000319756">
    <property type="component" value="Chromosome"/>
</dbReference>
<keyword evidence="4" id="KW-0547">Nucleotide-binding</keyword>
<dbReference type="CDD" id="cd18032">
    <property type="entry name" value="DEXHc_RE_I_III_res"/>
    <property type="match status" value="1"/>
</dbReference>